<feature type="signal peptide" evidence="2">
    <location>
        <begin position="1"/>
        <end position="20"/>
    </location>
</feature>
<dbReference type="EMBL" id="JACIEP010000002">
    <property type="protein sequence ID" value="MBB4034709.1"/>
    <property type="molecule type" value="Genomic_DNA"/>
</dbReference>
<feature type="domain" description="VWFA" evidence="3">
    <location>
        <begin position="37"/>
        <end position="185"/>
    </location>
</feature>
<evidence type="ECO:0000259" key="3">
    <source>
        <dbReference type="Pfam" id="PF00092"/>
    </source>
</evidence>
<evidence type="ECO:0000256" key="1">
    <source>
        <dbReference type="SAM" id="Coils"/>
    </source>
</evidence>
<dbReference type="AlphaFoldDB" id="A0A840CJ63"/>
<reference evidence="4 5" key="1">
    <citation type="submission" date="2020-08" db="EMBL/GenBank/DDBJ databases">
        <title>Genomic Encyclopedia of Type Strains, Phase IV (KMG-IV): sequencing the most valuable type-strain genomes for metagenomic binning, comparative biology and taxonomic classification.</title>
        <authorList>
            <person name="Goeker M."/>
        </authorList>
    </citation>
    <scope>NUCLEOTIDE SEQUENCE [LARGE SCALE GENOMIC DNA]</scope>
    <source>
        <strain evidence="4 5">DSM 104969</strain>
    </source>
</reference>
<comment type="caution">
    <text evidence="4">The sequence shown here is derived from an EMBL/GenBank/DDBJ whole genome shotgun (WGS) entry which is preliminary data.</text>
</comment>
<keyword evidence="1" id="KW-0175">Coiled coil</keyword>
<feature type="chain" id="PRO_5032572390" description="VWFA domain-containing protein" evidence="2">
    <location>
        <begin position="21"/>
        <end position="382"/>
    </location>
</feature>
<dbReference type="InterPro" id="IPR036465">
    <property type="entry name" value="vWFA_dom_sf"/>
</dbReference>
<name>A0A840CJ63_9BACT</name>
<keyword evidence="2" id="KW-0732">Signal</keyword>
<dbReference type="Gene3D" id="3.40.50.410">
    <property type="entry name" value="von Willebrand factor, type A domain"/>
    <property type="match status" value="1"/>
</dbReference>
<dbReference type="Pfam" id="PF00092">
    <property type="entry name" value="VWA"/>
    <property type="match status" value="1"/>
</dbReference>
<dbReference type="RefSeq" id="WP_183305669.1">
    <property type="nucleotide sequence ID" value="NZ_JACIEP010000002.1"/>
</dbReference>
<gene>
    <name evidence="4" type="ORF">GGR21_000596</name>
</gene>
<sequence length="382" mass="43301">MKKLTLLTSLLFVLATMAFANTNKTDDQQHKGTRIQVAILLDTSSSMDGLIEQAKSRLWNIVNTLTTLRYKGEIPQIEIALYEYGNDRLKERDSYIRQVAPLTTNLDLISEKLFSLTTYGGLEYCGAVIDQAVSKLEWGNHSADMKLIYIAGNEPFTQGRVSYKSAIDRALDKDIYVHTIHCGDRESGIRGMWRDGAIRGKGRFFNIDHNAKIRYYDTPYDDRISRCNERLNSTYVGYGSDRYYFQSNQVAQDANALKMSKSNMAERAVSKSAAAYDNSSWDLVDMAKKDKTVFSRIKKSELPGEYQDKSTAEIEKLVKEKEAERATIQKEINDLARKRQEYIDEQKMKEGGDTSADDLGKAINESILALANQKGYTNNSNQ</sequence>
<feature type="coiled-coil region" evidence="1">
    <location>
        <begin position="311"/>
        <end position="345"/>
    </location>
</feature>
<proteinExistence type="predicted"/>
<protein>
    <recommendedName>
        <fullName evidence="3">VWFA domain-containing protein</fullName>
    </recommendedName>
</protein>
<organism evidence="4 5">
    <name type="scientific">Dysgonomonas hofstadii</name>
    <dbReference type="NCBI Taxonomy" id="637886"/>
    <lineage>
        <taxon>Bacteria</taxon>
        <taxon>Pseudomonadati</taxon>
        <taxon>Bacteroidota</taxon>
        <taxon>Bacteroidia</taxon>
        <taxon>Bacteroidales</taxon>
        <taxon>Dysgonomonadaceae</taxon>
        <taxon>Dysgonomonas</taxon>
    </lineage>
</organism>
<dbReference type="Proteomes" id="UP000555103">
    <property type="component" value="Unassembled WGS sequence"/>
</dbReference>
<evidence type="ECO:0000313" key="5">
    <source>
        <dbReference type="Proteomes" id="UP000555103"/>
    </source>
</evidence>
<evidence type="ECO:0000313" key="4">
    <source>
        <dbReference type="EMBL" id="MBB4034709.1"/>
    </source>
</evidence>
<dbReference type="SUPFAM" id="SSF53300">
    <property type="entry name" value="vWA-like"/>
    <property type="match status" value="1"/>
</dbReference>
<evidence type="ECO:0000256" key="2">
    <source>
        <dbReference type="SAM" id="SignalP"/>
    </source>
</evidence>
<dbReference type="InterPro" id="IPR002035">
    <property type="entry name" value="VWF_A"/>
</dbReference>
<accession>A0A840CJ63</accession>
<keyword evidence="5" id="KW-1185">Reference proteome</keyword>
<dbReference type="CDD" id="cd00198">
    <property type="entry name" value="vWFA"/>
    <property type="match status" value="1"/>
</dbReference>